<name>A0A4Q7YHD8_9GAMM</name>
<dbReference type="GO" id="GO:0004497">
    <property type="term" value="F:monooxygenase activity"/>
    <property type="evidence" value="ECO:0007669"/>
    <property type="project" value="UniProtKB-KW"/>
</dbReference>
<keyword evidence="4" id="KW-0560">Oxidoreductase</keyword>
<evidence type="ECO:0000256" key="3">
    <source>
        <dbReference type="ARBA" id="ARBA00022827"/>
    </source>
</evidence>
<dbReference type="InterPro" id="IPR050493">
    <property type="entry name" value="FAD-dep_Monooxygenase_BioMet"/>
</dbReference>
<accession>A0A4Q7YHD8</accession>
<dbReference type="Gene3D" id="3.50.50.60">
    <property type="entry name" value="FAD/NAD(P)-binding domain"/>
    <property type="match status" value="1"/>
</dbReference>
<keyword evidence="2" id="KW-0285">Flavoprotein</keyword>
<reference evidence="7 8" key="1">
    <citation type="submission" date="2019-02" db="EMBL/GenBank/DDBJ databases">
        <title>Genomic Encyclopedia of Type Strains, Phase IV (KMG-IV): sequencing the most valuable type-strain genomes for metagenomic binning, comparative biology and taxonomic classification.</title>
        <authorList>
            <person name="Goeker M."/>
        </authorList>
    </citation>
    <scope>NUCLEOTIDE SEQUENCE [LARGE SCALE GENOMIC DNA]</scope>
    <source>
        <strain evidence="7 8">DSM 105135</strain>
    </source>
</reference>
<dbReference type="SUPFAM" id="SSF51905">
    <property type="entry name" value="FAD/NAD(P)-binding domain"/>
    <property type="match status" value="1"/>
</dbReference>
<dbReference type="AlphaFoldDB" id="A0A4Q7YHD8"/>
<dbReference type="PANTHER" id="PTHR13789:SF318">
    <property type="entry name" value="GERANYLGERANYL DIPHOSPHATE REDUCTASE"/>
    <property type="match status" value="1"/>
</dbReference>
<evidence type="ECO:0000256" key="1">
    <source>
        <dbReference type="ARBA" id="ARBA00001974"/>
    </source>
</evidence>
<sequence>MRVLIAGAGIGGLAAALTLLRHGFEVSIHEHARTLSEVGAGLQIGPNGAKVLHALGLSDALAAVAFHPESAEMRVGTSGRVIFSLPLGETARRRYGAPYYHLHRADLHTVLLQAVESRAPGCIHLGHEVREVRQDAQGVELGFTDGSSDRGDLLIGADGVHSVVRRELFNIADGEYTGMSAWRMTVPASRLPKGLVPPKAMVWVGPGKHVVTYYLRGGELVNLVGVVEEADWPYDGWTSLGSKADILKDFAGWHPIIQRIMEAGDDGEYYKWALRGLPPLDHWSQGRATLLGDACHPMLPFMAQGAVMAIEDAWVLAEQLARSPADIPAALSRYEALRKPRTTRVQSASRRNGKLYHQHSTAGQAVLYSPLWMVSRVAPDFFAGQLDWLYGEDVTRC</sequence>
<evidence type="ECO:0000313" key="8">
    <source>
        <dbReference type="Proteomes" id="UP000292423"/>
    </source>
</evidence>
<organism evidence="7 8">
    <name type="scientific">Fluviicoccus keumensis</name>
    <dbReference type="NCBI Taxonomy" id="1435465"/>
    <lineage>
        <taxon>Bacteria</taxon>
        <taxon>Pseudomonadati</taxon>
        <taxon>Pseudomonadota</taxon>
        <taxon>Gammaproteobacteria</taxon>
        <taxon>Moraxellales</taxon>
        <taxon>Moraxellaceae</taxon>
        <taxon>Fluviicoccus</taxon>
    </lineage>
</organism>
<dbReference type="PRINTS" id="PR00420">
    <property type="entry name" value="RNGMNOXGNASE"/>
</dbReference>
<evidence type="ECO:0000256" key="2">
    <source>
        <dbReference type="ARBA" id="ARBA00022630"/>
    </source>
</evidence>
<gene>
    <name evidence="7" type="ORF">EV700_3145</name>
</gene>
<dbReference type="Pfam" id="PF01494">
    <property type="entry name" value="FAD_binding_3"/>
    <property type="match status" value="1"/>
</dbReference>
<evidence type="ECO:0000259" key="6">
    <source>
        <dbReference type="Pfam" id="PF01494"/>
    </source>
</evidence>
<comment type="caution">
    <text evidence="7">The sequence shown here is derived from an EMBL/GenBank/DDBJ whole genome shotgun (WGS) entry which is preliminary data.</text>
</comment>
<keyword evidence="3" id="KW-0274">FAD</keyword>
<dbReference type="RefSeq" id="WP_130415548.1">
    <property type="nucleotide sequence ID" value="NZ_SHKX01000016.1"/>
</dbReference>
<dbReference type="GO" id="GO:0071949">
    <property type="term" value="F:FAD binding"/>
    <property type="evidence" value="ECO:0007669"/>
    <property type="project" value="InterPro"/>
</dbReference>
<dbReference type="InterPro" id="IPR002938">
    <property type="entry name" value="FAD-bd"/>
</dbReference>
<dbReference type="SUPFAM" id="SSF54373">
    <property type="entry name" value="FAD-linked reductases, C-terminal domain"/>
    <property type="match status" value="1"/>
</dbReference>
<protein>
    <submittedName>
        <fullName evidence="7">Salicylate hydroxylase</fullName>
    </submittedName>
</protein>
<evidence type="ECO:0000256" key="5">
    <source>
        <dbReference type="ARBA" id="ARBA00023033"/>
    </source>
</evidence>
<evidence type="ECO:0000313" key="7">
    <source>
        <dbReference type="EMBL" id="RZU36932.1"/>
    </source>
</evidence>
<keyword evidence="5" id="KW-0503">Monooxygenase</keyword>
<dbReference type="PANTHER" id="PTHR13789">
    <property type="entry name" value="MONOOXYGENASE"/>
    <property type="match status" value="1"/>
</dbReference>
<dbReference type="Proteomes" id="UP000292423">
    <property type="component" value="Unassembled WGS sequence"/>
</dbReference>
<dbReference type="EMBL" id="SHKX01000016">
    <property type="protein sequence ID" value="RZU36932.1"/>
    <property type="molecule type" value="Genomic_DNA"/>
</dbReference>
<proteinExistence type="predicted"/>
<keyword evidence="8" id="KW-1185">Reference proteome</keyword>
<feature type="domain" description="FAD-binding" evidence="6">
    <location>
        <begin position="2"/>
        <end position="346"/>
    </location>
</feature>
<evidence type="ECO:0000256" key="4">
    <source>
        <dbReference type="ARBA" id="ARBA00023002"/>
    </source>
</evidence>
<comment type="cofactor">
    <cofactor evidence="1">
        <name>FAD</name>
        <dbReference type="ChEBI" id="CHEBI:57692"/>
    </cofactor>
</comment>
<dbReference type="OrthoDB" id="9782160at2"/>
<dbReference type="InterPro" id="IPR036188">
    <property type="entry name" value="FAD/NAD-bd_sf"/>
</dbReference>